<dbReference type="GO" id="GO:0034023">
    <property type="term" value="F:5-(carboxyamino)imidazole ribonucleotide mutase activity"/>
    <property type="evidence" value="ECO:0007669"/>
    <property type="project" value="UniProtKB-UniRule"/>
</dbReference>
<comment type="similarity">
    <text evidence="3">Belongs to the AIR carboxylase family. Class I subfamily.</text>
</comment>
<keyword evidence="2 3" id="KW-0413">Isomerase</keyword>
<dbReference type="SMART" id="SM01001">
    <property type="entry name" value="AIRC"/>
    <property type="match status" value="1"/>
</dbReference>
<name>A0A7D6BAI9_FERL1</name>
<dbReference type="PANTHER" id="PTHR23046:SF2">
    <property type="entry name" value="PHOSPHORIBOSYLAMINOIMIDAZOLE CARBOXYLASE"/>
    <property type="match status" value="1"/>
</dbReference>
<comment type="pathway">
    <text evidence="3 4">Purine metabolism; IMP biosynthesis via de novo pathway; 5-amino-1-(5-phospho-D-ribosyl)imidazole-4-carboxylate from 5-amino-1-(5-phospho-D-ribosyl)imidazole (N5-CAIR route): step 2/2.</text>
</comment>
<dbReference type="Proteomes" id="UP000510821">
    <property type="component" value="Chromosome"/>
</dbReference>
<evidence type="ECO:0000256" key="4">
    <source>
        <dbReference type="PIRNR" id="PIRNR001338"/>
    </source>
</evidence>
<reference evidence="7" key="1">
    <citation type="submission" date="2020-07" db="EMBL/GenBank/DDBJ databases">
        <title>Metabolic diversity and evolutionary history of the archaeal phylum ###Micrarchaeota### uncovered from a freshwater lake metagenome.</title>
        <authorList>
            <person name="Kadnikov V.V."/>
            <person name="Savvichev A.S."/>
            <person name="Mardanov A.V."/>
            <person name="Beletsky A.V."/>
            <person name="Chupakov A.V."/>
            <person name="Kokryatskaya N.M."/>
            <person name="Pimenov N.V."/>
            <person name="Ravin N.V."/>
        </authorList>
    </citation>
    <scope>NUCLEOTIDE SEQUENCE [LARGE SCALE GENOMIC DNA]</scope>
</reference>
<gene>
    <name evidence="3" type="primary">purE</name>
    <name evidence="6" type="ORF">Sv326_0942</name>
</gene>
<sequence length="144" mass="14746">MVDVLIIAGGSSDKRIADDAAAVLKEFGVDFDFQVASAHRNPEKVESIVKNTDAKVIIAIAGLSAALPGFIASRVTLPVIGVPVNVKLAGLDALLSTMQMPSGVPVAAVSIDGGKNAAILAVEILATGNAALREKLAKFRGSQK</sequence>
<dbReference type="HAMAP" id="MF_01929">
    <property type="entry name" value="PurE_classI"/>
    <property type="match status" value="1"/>
</dbReference>
<dbReference type="PIRSF" id="PIRSF001338">
    <property type="entry name" value="AIR_carboxylase"/>
    <property type="match status" value="1"/>
</dbReference>
<dbReference type="Gene3D" id="3.40.50.1970">
    <property type="match status" value="1"/>
</dbReference>
<comment type="caution">
    <text evidence="3">Lacks conserved residue(s) required for the propagation of feature annotation.</text>
</comment>
<evidence type="ECO:0000256" key="1">
    <source>
        <dbReference type="ARBA" id="ARBA00022755"/>
    </source>
</evidence>
<dbReference type="InterPro" id="IPR000031">
    <property type="entry name" value="PurE_dom"/>
</dbReference>
<evidence type="ECO:0000313" key="6">
    <source>
        <dbReference type="EMBL" id="QLJ53117.1"/>
    </source>
</evidence>
<evidence type="ECO:0000256" key="2">
    <source>
        <dbReference type="ARBA" id="ARBA00023235"/>
    </source>
</evidence>
<protein>
    <recommendedName>
        <fullName evidence="3 4">N5-carboxyaminoimidazole ribonucleotide mutase</fullName>
        <shortName evidence="3 4">N5-CAIR mutase</shortName>
        <ecNumber evidence="3 4">5.4.99.18</ecNumber>
    </recommendedName>
    <alternativeName>
        <fullName evidence="3">5-(carboxyamino)imidazole ribonucleotide mutase</fullName>
    </alternativeName>
</protein>
<dbReference type="SUPFAM" id="SSF52255">
    <property type="entry name" value="N5-CAIR mutase (phosphoribosylaminoimidazole carboxylase, PurE)"/>
    <property type="match status" value="1"/>
</dbReference>
<keyword evidence="1 3" id="KW-0658">Purine biosynthesis</keyword>
<evidence type="ECO:0000259" key="5">
    <source>
        <dbReference type="SMART" id="SM01001"/>
    </source>
</evidence>
<organism evidence="6 7">
    <name type="scientific">Fermentimicrarchaeum limneticum</name>
    <dbReference type="NCBI Taxonomy" id="2795018"/>
    <lineage>
        <taxon>Archaea</taxon>
        <taxon>Candidatus Micrarchaeota</taxon>
        <taxon>Candidatus Fermentimicrarchaeales</taxon>
        <taxon>Candidatus Fermentimicrarchaeaceae</taxon>
        <taxon>Candidatus Fermentimicrarchaeum</taxon>
    </lineage>
</organism>
<dbReference type="EMBL" id="CP058998">
    <property type="protein sequence ID" value="QLJ53117.1"/>
    <property type="molecule type" value="Genomic_DNA"/>
</dbReference>
<evidence type="ECO:0000313" key="7">
    <source>
        <dbReference type="Proteomes" id="UP000510821"/>
    </source>
</evidence>
<dbReference type="NCBIfam" id="TIGR01162">
    <property type="entry name" value="purE"/>
    <property type="match status" value="1"/>
</dbReference>
<dbReference type="Pfam" id="PF00731">
    <property type="entry name" value="AIRC"/>
    <property type="match status" value="1"/>
</dbReference>
<feature type="binding site" evidence="3">
    <location>
        <position position="40"/>
    </location>
    <ligand>
        <name>substrate</name>
    </ligand>
</feature>
<comment type="function">
    <text evidence="3 4">Catalyzes the conversion of N5-carboxyaminoimidazole ribonucleotide (N5-CAIR) to 4-carboxy-5-aminoimidazole ribonucleotide (CAIR).</text>
</comment>
<feature type="binding site" evidence="3">
    <location>
        <position position="13"/>
    </location>
    <ligand>
        <name>substrate</name>
    </ligand>
</feature>
<dbReference type="GO" id="GO:0006189">
    <property type="term" value="P:'de novo' IMP biosynthetic process"/>
    <property type="evidence" value="ECO:0007669"/>
    <property type="project" value="UniProtKB-UniRule"/>
</dbReference>
<evidence type="ECO:0000256" key="3">
    <source>
        <dbReference type="HAMAP-Rule" id="MF_01929"/>
    </source>
</evidence>
<dbReference type="EC" id="5.4.99.18" evidence="3 4"/>
<proteinExistence type="inferred from homology"/>
<accession>A0A7D6BAI9</accession>
<dbReference type="KEGG" id="flt:Sv326_0942"/>
<feature type="domain" description="PurE" evidence="5">
    <location>
        <begin position="2"/>
        <end position="144"/>
    </location>
</feature>
<dbReference type="UniPathway" id="UPA00074">
    <property type="reaction ID" value="UER00943"/>
</dbReference>
<dbReference type="InterPro" id="IPR033747">
    <property type="entry name" value="PurE_ClassI"/>
</dbReference>
<dbReference type="AlphaFoldDB" id="A0A7D6BAI9"/>
<dbReference type="PANTHER" id="PTHR23046">
    <property type="entry name" value="PHOSPHORIBOSYLAMINOIMIDAZOLE CARBOXYLASE CATALYTIC SUBUNIT"/>
    <property type="match status" value="1"/>
</dbReference>
<dbReference type="InterPro" id="IPR024694">
    <property type="entry name" value="PurE_prokaryotes"/>
</dbReference>
<comment type="catalytic activity">
    <reaction evidence="3 4">
        <text>5-carboxyamino-1-(5-phospho-D-ribosyl)imidazole + H(+) = 5-amino-1-(5-phospho-D-ribosyl)imidazole-4-carboxylate</text>
        <dbReference type="Rhea" id="RHEA:13193"/>
        <dbReference type="ChEBI" id="CHEBI:15378"/>
        <dbReference type="ChEBI" id="CHEBI:58730"/>
        <dbReference type="ChEBI" id="CHEBI:77657"/>
        <dbReference type="EC" id="5.4.99.18"/>
    </reaction>
</comment>